<dbReference type="Proteomes" id="UP000823388">
    <property type="component" value="Chromosome 8K"/>
</dbReference>
<evidence type="ECO:0000313" key="1">
    <source>
        <dbReference type="EMBL" id="KAG2563744.1"/>
    </source>
</evidence>
<accession>A0A8T0Q0A6</accession>
<proteinExistence type="predicted"/>
<gene>
    <name evidence="1" type="ORF">PVAP13_8KG366402</name>
</gene>
<sequence length="140" mass="15753">MSCHGSHTWRVTIYTQDHSKTSSMQAIPTQEILPEIQQPDWTLGRQRLGNWQISGNHPMASTKENKAWKRTGGDKEHCMGIQASQSGDNIHVSIYPLWSTPLGLIAAWDQPAFCRCNEFLSQFVTLRVPNLALRSSHPLG</sequence>
<comment type="caution">
    <text evidence="1">The sequence shown here is derived from an EMBL/GenBank/DDBJ whole genome shotgun (WGS) entry which is preliminary data.</text>
</comment>
<reference evidence="1" key="1">
    <citation type="submission" date="2020-05" db="EMBL/GenBank/DDBJ databases">
        <title>WGS assembly of Panicum virgatum.</title>
        <authorList>
            <person name="Lovell J.T."/>
            <person name="Jenkins J."/>
            <person name="Shu S."/>
            <person name="Juenger T.E."/>
            <person name="Schmutz J."/>
        </authorList>
    </citation>
    <scope>NUCLEOTIDE SEQUENCE</scope>
    <source>
        <strain evidence="1">AP13</strain>
    </source>
</reference>
<dbReference type="AlphaFoldDB" id="A0A8T0Q0A6"/>
<protein>
    <submittedName>
        <fullName evidence="1">Uncharacterized protein</fullName>
    </submittedName>
</protein>
<name>A0A8T0Q0A6_PANVG</name>
<dbReference type="EMBL" id="CM029051">
    <property type="protein sequence ID" value="KAG2563744.1"/>
    <property type="molecule type" value="Genomic_DNA"/>
</dbReference>
<evidence type="ECO:0000313" key="2">
    <source>
        <dbReference type="Proteomes" id="UP000823388"/>
    </source>
</evidence>
<keyword evidence="2" id="KW-1185">Reference proteome</keyword>
<organism evidence="1 2">
    <name type="scientific">Panicum virgatum</name>
    <name type="common">Blackwell switchgrass</name>
    <dbReference type="NCBI Taxonomy" id="38727"/>
    <lineage>
        <taxon>Eukaryota</taxon>
        <taxon>Viridiplantae</taxon>
        <taxon>Streptophyta</taxon>
        <taxon>Embryophyta</taxon>
        <taxon>Tracheophyta</taxon>
        <taxon>Spermatophyta</taxon>
        <taxon>Magnoliopsida</taxon>
        <taxon>Liliopsida</taxon>
        <taxon>Poales</taxon>
        <taxon>Poaceae</taxon>
        <taxon>PACMAD clade</taxon>
        <taxon>Panicoideae</taxon>
        <taxon>Panicodae</taxon>
        <taxon>Paniceae</taxon>
        <taxon>Panicinae</taxon>
        <taxon>Panicum</taxon>
        <taxon>Panicum sect. Hiantes</taxon>
    </lineage>
</organism>